<keyword evidence="5 7" id="KW-1133">Transmembrane helix</keyword>
<protein>
    <submittedName>
        <fullName evidence="9">DMT family transporter</fullName>
    </submittedName>
</protein>
<keyword evidence="3" id="KW-1003">Cell membrane</keyword>
<gene>
    <name evidence="9" type="ORF">OG398_25975</name>
</gene>
<feature type="transmembrane region" description="Helical" evidence="7">
    <location>
        <begin position="192"/>
        <end position="216"/>
    </location>
</feature>
<name>A0AAU2W2Z9_9ACTN</name>
<evidence type="ECO:0000256" key="7">
    <source>
        <dbReference type="SAM" id="Phobius"/>
    </source>
</evidence>
<feature type="transmembrane region" description="Helical" evidence="7">
    <location>
        <begin position="228"/>
        <end position="250"/>
    </location>
</feature>
<sequence>MSPEAVRATGARRTSGTGLLLALVATVVWSGSFVAARALHDTVPPVQAAFWRWIVAVAAVAPLAARETWRQRALIRRHLGFLTLAALLGITVYNTLVNQAGLSTSAGRMGMIMAASPVVMAVYERLGGQRLGGRRIAGTAIACTGVLLLVGDGSLAPHFAPGDLWMFAAILSFASYSALLRHRPQEIGQPAFLLATFVLGALMLAPVFAVGVAVQGGFEPTAGTVGPLLYVGVFSSALAFFAWNRAVALIGAARTGVVYYLQPVCVAGLSSVLLGEPTGPAQLLCLALILGGVALGAGRVRDRPAANVRT</sequence>
<dbReference type="PANTHER" id="PTHR42920:SF11">
    <property type="entry name" value="INNER MEMBRANE PROTEIN YTFF"/>
    <property type="match status" value="1"/>
</dbReference>
<evidence type="ECO:0000256" key="4">
    <source>
        <dbReference type="ARBA" id="ARBA00022692"/>
    </source>
</evidence>
<dbReference type="AlphaFoldDB" id="A0AAU2W2Z9"/>
<evidence type="ECO:0000256" key="3">
    <source>
        <dbReference type="ARBA" id="ARBA00022475"/>
    </source>
</evidence>
<feature type="transmembrane region" description="Helical" evidence="7">
    <location>
        <begin position="102"/>
        <end position="123"/>
    </location>
</feature>
<organism evidence="9">
    <name type="scientific">Streptomyces sp. NBC_00008</name>
    <dbReference type="NCBI Taxonomy" id="2903610"/>
    <lineage>
        <taxon>Bacteria</taxon>
        <taxon>Bacillati</taxon>
        <taxon>Actinomycetota</taxon>
        <taxon>Actinomycetes</taxon>
        <taxon>Kitasatosporales</taxon>
        <taxon>Streptomycetaceae</taxon>
        <taxon>Streptomyces</taxon>
    </lineage>
</organism>
<keyword evidence="4 7" id="KW-0812">Transmembrane</keyword>
<dbReference type="InterPro" id="IPR000620">
    <property type="entry name" value="EamA_dom"/>
</dbReference>
<feature type="transmembrane region" description="Helical" evidence="7">
    <location>
        <begin position="48"/>
        <end position="66"/>
    </location>
</feature>
<evidence type="ECO:0000256" key="1">
    <source>
        <dbReference type="ARBA" id="ARBA00004651"/>
    </source>
</evidence>
<evidence type="ECO:0000256" key="6">
    <source>
        <dbReference type="ARBA" id="ARBA00023136"/>
    </source>
</evidence>
<comment type="subcellular location">
    <subcellularLocation>
        <location evidence="1">Cell membrane</location>
        <topology evidence="1">Multi-pass membrane protein</topology>
    </subcellularLocation>
</comment>
<accession>A0AAU2W2Z9</accession>
<comment type="similarity">
    <text evidence="2">Belongs to the EamA transporter family.</text>
</comment>
<dbReference type="InterPro" id="IPR051258">
    <property type="entry name" value="Diverse_Substrate_Transporter"/>
</dbReference>
<feature type="transmembrane region" description="Helical" evidence="7">
    <location>
        <begin position="78"/>
        <end position="96"/>
    </location>
</feature>
<dbReference type="GO" id="GO:0005886">
    <property type="term" value="C:plasma membrane"/>
    <property type="evidence" value="ECO:0007669"/>
    <property type="project" value="UniProtKB-SubCell"/>
</dbReference>
<evidence type="ECO:0000256" key="2">
    <source>
        <dbReference type="ARBA" id="ARBA00007362"/>
    </source>
</evidence>
<evidence type="ECO:0000313" key="9">
    <source>
        <dbReference type="EMBL" id="WTW74012.1"/>
    </source>
</evidence>
<feature type="transmembrane region" description="Helical" evidence="7">
    <location>
        <begin position="135"/>
        <end position="156"/>
    </location>
</feature>
<feature type="transmembrane region" description="Helical" evidence="7">
    <location>
        <begin position="257"/>
        <end position="275"/>
    </location>
</feature>
<dbReference type="SUPFAM" id="SSF103481">
    <property type="entry name" value="Multidrug resistance efflux transporter EmrE"/>
    <property type="match status" value="2"/>
</dbReference>
<feature type="transmembrane region" description="Helical" evidence="7">
    <location>
        <begin position="162"/>
        <end position="180"/>
    </location>
</feature>
<proteinExistence type="inferred from homology"/>
<reference evidence="9" key="1">
    <citation type="submission" date="2022-10" db="EMBL/GenBank/DDBJ databases">
        <title>The complete genomes of actinobacterial strains from the NBC collection.</title>
        <authorList>
            <person name="Joergensen T.S."/>
            <person name="Alvarez Arevalo M."/>
            <person name="Sterndorff E.B."/>
            <person name="Faurdal D."/>
            <person name="Vuksanovic O."/>
            <person name="Mourched A.-S."/>
            <person name="Charusanti P."/>
            <person name="Shaw S."/>
            <person name="Blin K."/>
            <person name="Weber T."/>
        </authorList>
    </citation>
    <scope>NUCLEOTIDE SEQUENCE</scope>
    <source>
        <strain evidence="9">NBC_00008</strain>
    </source>
</reference>
<evidence type="ECO:0000259" key="8">
    <source>
        <dbReference type="Pfam" id="PF00892"/>
    </source>
</evidence>
<feature type="domain" description="EamA" evidence="8">
    <location>
        <begin position="161"/>
        <end position="295"/>
    </location>
</feature>
<dbReference type="Pfam" id="PF00892">
    <property type="entry name" value="EamA"/>
    <property type="match status" value="2"/>
</dbReference>
<evidence type="ECO:0000256" key="5">
    <source>
        <dbReference type="ARBA" id="ARBA00022989"/>
    </source>
</evidence>
<dbReference type="InterPro" id="IPR037185">
    <property type="entry name" value="EmrE-like"/>
</dbReference>
<feature type="transmembrane region" description="Helical" evidence="7">
    <location>
        <begin position="281"/>
        <end position="300"/>
    </location>
</feature>
<keyword evidence="6 7" id="KW-0472">Membrane</keyword>
<dbReference type="PANTHER" id="PTHR42920">
    <property type="entry name" value="OS03G0707200 PROTEIN-RELATED"/>
    <property type="match status" value="1"/>
</dbReference>
<dbReference type="EMBL" id="CP108313">
    <property type="protein sequence ID" value="WTW74012.1"/>
    <property type="molecule type" value="Genomic_DNA"/>
</dbReference>
<feature type="domain" description="EamA" evidence="8">
    <location>
        <begin position="17"/>
        <end position="150"/>
    </location>
</feature>